<keyword evidence="2" id="KW-1185">Reference proteome</keyword>
<evidence type="ECO:0000313" key="1">
    <source>
        <dbReference type="EMBL" id="KAJ9580837.1"/>
    </source>
</evidence>
<evidence type="ECO:0000313" key="2">
    <source>
        <dbReference type="Proteomes" id="UP001233999"/>
    </source>
</evidence>
<organism evidence="1 2">
    <name type="scientific">Diploptera punctata</name>
    <name type="common">Pacific beetle cockroach</name>
    <dbReference type="NCBI Taxonomy" id="6984"/>
    <lineage>
        <taxon>Eukaryota</taxon>
        <taxon>Metazoa</taxon>
        <taxon>Ecdysozoa</taxon>
        <taxon>Arthropoda</taxon>
        <taxon>Hexapoda</taxon>
        <taxon>Insecta</taxon>
        <taxon>Pterygota</taxon>
        <taxon>Neoptera</taxon>
        <taxon>Polyneoptera</taxon>
        <taxon>Dictyoptera</taxon>
        <taxon>Blattodea</taxon>
        <taxon>Blaberoidea</taxon>
        <taxon>Blaberidae</taxon>
        <taxon>Diplopterinae</taxon>
        <taxon>Diploptera</taxon>
    </lineage>
</organism>
<comment type="caution">
    <text evidence="1">The sequence shown here is derived from an EMBL/GenBank/DDBJ whole genome shotgun (WGS) entry which is preliminary data.</text>
</comment>
<dbReference type="AlphaFoldDB" id="A0AAD7ZI96"/>
<dbReference type="Proteomes" id="UP001233999">
    <property type="component" value="Unassembled WGS sequence"/>
</dbReference>
<proteinExistence type="predicted"/>
<reference evidence="1" key="1">
    <citation type="journal article" date="2023" name="IScience">
        <title>Live-bearing cockroach genome reveals convergent evolutionary mechanisms linked to viviparity in insects and beyond.</title>
        <authorList>
            <person name="Fouks B."/>
            <person name="Harrison M.C."/>
            <person name="Mikhailova A.A."/>
            <person name="Marchal E."/>
            <person name="English S."/>
            <person name="Carruthers M."/>
            <person name="Jennings E.C."/>
            <person name="Chiamaka E.L."/>
            <person name="Frigard R.A."/>
            <person name="Pippel M."/>
            <person name="Attardo G.M."/>
            <person name="Benoit J.B."/>
            <person name="Bornberg-Bauer E."/>
            <person name="Tobe S.S."/>
        </authorList>
    </citation>
    <scope>NUCLEOTIDE SEQUENCE</scope>
    <source>
        <strain evidence="1">Stay&amp;Tobe</strain>
    </source>
</reference>
<name>A0AAD7ZI96_DIPPU</name>
<protein>
    <submittedName>
        <fullName evidence="1">Uncharacterized protein</fullName>
    </submittedName>
</protein>
<sequence length="123" mass="13458">SIQTYNKTNEMSAELSALRNGRLYLHNKHGLSPRVSVMLEVGQYALATSNWSISATSYATGTERHVSIVEDAARARTKTAKYLQNDLQMASAIRDASNECCSNVRHPGGWSPIPKLCLKSSSS</sequence>
<gene>
    <name evidence="1" type="ORF">L9F63_023986</name>
</gene>
<feature type="non-terminal residue" evidence="1">
    <location>
        <position position="1"/>
    </location>
</feature>
<accession>A0AAD7ZI96</accession>
<feature type="non-terminal residue" evidence="1">
    <location>
        <position position="123"/>
    </location>
</feature>
<dbReference type="EMBL" id="JASPKZ010008131">
    <property type="protein sequence ID" value="KAJ9580837.1"/>
    <property type="molecule type" value="Genomic_DNA"/>
</dbReference>
<reference evidence="1" key="2">
    <citation type="submission" date="2023-05" db="EMBL/GenBank/DDBJ databases">
        <authorList>
            <person name="Fouks B."/>
        </authorList>
    </citation>
    <scope>NUCLEOTIDE SEQUENCE</scope>
    <source>
        <strain evidence="1">Stay&amp;Tobe</strain>
        <tissue evidence="1">Testes</tissue>
    </source>
</reference>